<organism evidence="10 11">
    <name type="scientific">Phycicoccus endophyticus</name>
    <dbReference type="NCBI Taxonomy" id="1690220"/>
    <lineage>
        <taxon>Bacteria</taxon>
        <taxon>Bacillati</taxon>
        <taxon>Actinomycetota</taxon>
        <taxon>Actinomycetes</taxon>
        <taxon>Micrococcales</taxon>
        <taxon>Intrasporangiaceae</taxon>
        <taxon>Phycicoccus</taxon>
    </lineage>
</organism>
<keyword evidence="5 7" id="KW-0472">Membrane</keyword>
<feature type="transmembrane region" description="Helical" evidence="7">
    <location>
        <begin position="232"/>
        <end position="253"/>
    </location>
</feature>
<comment type="subcellular location">
    <subcellularLocation>
        <location evidence="1">Cell membrane</location>
        <topology evidence="1">Multi-pass membrane protein</topology>
    </subcellularLocation>
</comment>
<reference evidence="10 11" key="1">
    <citation type="submission" date="2020-08" db="EMBL/GenBank/DDBJ databases">
        <title>Genome sequence of Phycicoccus endophyticus JCM 31784T.</title>
        <authorList>
            <person name="Hyun D.-W."/>
            <person name="Bae J.-W."/>
        </authorList>
    </citation>
    <scope>NUCLEOTIDE SEQUENCE [LARGE SCALE GENOMIC DNA]</scope>
    <source>
        <strain evidence="10 11">JCM 31784</strain>
    </source>
</reference>
<proteinExistence type="inferred from homology"/>
<keyword evidence="2" id="KW-1003">Cell membrane</keyword>
<protein>
    <recommendedName>
        <fullName evidence="9">ABC3 transporter permease C-terminal domain-containing protein</fullName>
    </recommendedName>
</protein>
<dbReference type="InterPro" id="IPR050250">
    <property type="entry name" value="Macrolide_Exporter_MacB"/>
</dbReference>
<evidence type="ECO:0000256" key="3">
    <source>
        <dbReference type="ARBA" id="ARBA00022692"/>
    </source>
</evidence>
<feature type="transmembrane region" description="Helical" evidence="7">
    <location>
        <begin position="273"/>
        <end position="300"/>
    </location>
</feature>
<keyword evidence="8" id="KW-0732">Signal</keyword>
<evidence type="ECO:0000256" key="1">
    <source>
        <dbReference type="ARBA" id="ARBA00004651"/>
    </source>
</evidence>
<dbReference type="GO" id="GO:0022857">
    <property type="term" value="F:transmembrane transporter activity"/>
    <property type="evidence" value="ECO:0007669"/>
    <property type="project" value="TreeGrafter"/>
</dbReference>
<evidence type="ECO:0000313" key="11">
    <source>
        <dbReference type="Proteomes" id="UP000515976"/>
    </source>
</evidence>
<keyword evidence="4 7" id="KW-1133">Transmembrane helix</keyword>
<evidence type="ECO:0000256" key="4">
    <source>
        <dbReference type="ARBA" id="ARBA00022989"/>
    </source>
</evidence>
<evidence type="ECO:0000256" key="6">
    <source>
        <dbReference type="ARBA" id="ARBA00038076"/>
    </source>
</evidence>
<dbReference type="EMBL" id="CP060712">
    <property type="protein sequence ID" value="QNN49162.1"/>
    <property type="molecule type" value="Genomic_DNA"/>
</dbReference>
<dbReference type="InterPro" id="IPR003838">
    <property type="entry name" value="ABC3_permease_C"/>
</dbReference>
<dbReference type="RefSeq" id="WP_166101144.1">
    <property type="nucleotide sequence ID" value="NZ_BMMY01000006.1"/>
</dbReference>
<dbReference type="KEGG" id="pei:H9L10_13145"/>
<dbReference type="AlphaFoldDB" id="A0A7G9R0N7"/>
<evidence type="ECO:0000259" key="9">
    <source>
        <dbReference type="Pfam" id="PF02687"/>
    </source>
</evidence>
<feature type="transmembrane region" description="Helical" evidence="7">
    <location>
        <begin position="312"/>
        <end position="335"/>
    </location>
</feature>
<dbReference type="GO" id="GO:0005886">
    <property type="term" value="C:plasma membrane"/>
    <property type="evidence" value="ECO:0007669"/>
    <property type="project" value="UniProtKB-SubCell"/>
</dbReference>
<feature type="domain" description="ABC3 transporter permease C-terminal" evidence="9">
    <location>
        <begin position="232"/>
        <end position="334"/>
    </location>
</feature>
<accession>A0A7G9R0N7</accession>
<dbReference type="Pfam" id="PF02687">
    <property type="entry name" value="FtsX"/>
    <property type="match status" value="1"/>
</dbReference>
<gene>
    <name evidence="10" type="ORF">H9L10_13145</name>
</gene>
<evidence type="ECO:0000256" key="5">
    <source>
        <dbReference type="ARBA" id="ARBA00023136"/>
    </source>
</evidence>
<evidence type="ECO:0000256" key="7">
    <source>
        <dbReference type="SAM" id="Phobius"/>
    </source>
</evidence>
<feature type="signal peptide" evidence="8">
    <location>
        <begin position="1"/>
        <end position="23"/>
    </location>
</feature>
<dbReference type="PANTHER" id="PTHR30572:SF4">
    <property type="entry name" value="ABC TRANSPORTER PERMEASE YTRF"/>
    <property type="match status" value="1"/>
</dbReference>
<evidence type="ECO:0000256" key="2">
    <source>
        <dbReference type="ARBA" id="ARBA00022475"/>
    </source>
</evidence>
<sequence length="347" mass="35904">MVTAVLVAAATTTILMTSGRAAATEEAVLRTVDQQGTRTLVIQSTGDSPLLATQLVDTIATIPLVETVVGFGPVRDVTAAALPDGTRVGARLAYGVIGNVQATPRTPNEATVQLAWLSMQASRTLGLPPGAGTIRIIDGPEYTVAGVVTPPDYLQSFEPLVVIPTPADPHGKASLSTIVILAKSPEDVAFLGKTVAPLLSELPDENVSLSSSERLATLRQAIGGELTKQARVIVLAVLAISTAISLVIVWGFVLGRRKDLGRRRALGATRATIIALVVGQVALTAALASTMGALFCTATLSMLNTQIPRPSYVMAVVVGLTATAALAASVPATYAANRDPLHELRVP</sequence>
<evidence type="ECO:0000313" key="10">
    <source>
        <dbReference type="EMBL" id="QNN49162.1"/>
    </source>
</evidence>
<evidence type="ECO:0000256" key="8">
    <source>
        <dbReference type="SAM" id="SignalP"/>
    </source>
</evidence>
<keyword evidence="3 7" id="KW-0812">Transmembrane</keyword>
<dbReference type="PANTHER" id="PTHR30572">
    <property type="entry name" value="MEMBRANE COMPONENT OF TRANSPORTER-RELATED"/>
    <property type="match status" value="1"/>
</dbReference>
<feature type="chain" id="PRO_5028888800" description="ABC3 transporter permease C-terminal domain-containing protein" evidence="8">
    <location>
        <begin position="24"/>
        <end position="347"/>
    </location>
</feature>
<comment type="similarity">
    <text evidence="6">Belongs to the ABC-4 integral membrane protein family.</text>
</comment>
<dbReference type="Proteomes" id="UP000515976">
    <property type="component" value="Chromosome"/>
</dbReference>
<keyword evidence="11" id="KW-1185">Reference proteome</keyword>
<name>A0A7G9R0N7_9MICO</name>